<evidence type="ECO:0000313" key="4">
    <source>
        <dbReference type="Proteomes" id="UP000620124"/>
    </source>
</evidence>
<evidence type="ECO:0000256" key="1">
    <source>
        <dbReference type="SAM" id="MobiDB-lite"/>
    </source>
</evidence>
<name>A0A8H6XR61_9AGAR</name>
<dbReference type="InterPro" id="IPR019317">
    <property type="entry name" value="BRI3"/>
</dbReference>
<feature type="compositionally biased region" description="Pro residues" evidence="1">
    <location>
        <begin position="12"/>
        <end position="21"/>
    </location>
</feature>
<comment type="caution">
    <text evidence="3">The sequence shown here is derived from an EMBL/GenBank/DDBJ whole genome shotgun (WGS) entry which is preliminary data.</text>
</comment>
<dbReference type="AlphaFoldDB" id="A0A8H6XR61"/>
<feature type="transmembrane region" description="Helical" evidence="2">
    <location>
        <begin position="100"/>
        <end position="123"/>
    </location>
</feature>
<protein>
    <recommendedName>
        <fullName evidence="5">Brain protein I3</fullName>
    </recommendedName>
</protein>
<evidence type="ECO:0008006" key="5">
    <source>
        <dbReference type="Google" id="ProtNLM"/>
    </source>
</evidence>
<reference evidence="3" key="1">
    <citation type="submission" date="2020-05" db="EMBL/GenBank/DDBJ databases">
        <title>Mycena genomes resolve the evolution of fungal bioluminescence.</title>
        <authorList>
            <person name="Tsai I.J."/>
        </authorList>
    </citation>
    <scope>NUCLEOTIDE SEQUENCE</scope>
    <source>
        <strain evidence="3">CCC161011</strain>
    </source>
</reference>
<evidence type="ECO:0000313" key="3">
    <source>
        <dbReference type="EMBL" id="KAF7344840.1"/>
    </source>
</evidence>
<keyword evidence="2" id="KW-0472">Membrane</keyword>
<proteinExistence type="predicted"/>
<feature type="region of interest" description="Disordered" evidence="1">
    <location>
        <begin position="1"/>
        <end position="74"/>
    </location>
</feature>
<dbReference type="OrthoDB" id="2564984at2759"/>
<keyword evidence="2" id="KW-0812">Transmembrane</keyword>
<dbReference type="PANTHER" id="PTHR13551">
    <property type="entry name" value="BRAIN PROTEIN I3"/>
    <property type="match status" value="1"/>
</dbReference>
<dbReference type="Proteomes" id="UP000620124">
    <property type="component" value="Unassembled WGS sequence"/>
</dbReference>
<sequence>MSTPYPQDKDAPPYPSAPTPQGPHTIVQPGYPVQGDFPQEYPPQQQYAPQQQQYASQQQQYASQQQQYAPQPNPVAIGDQYRANLYAQCAQGMHQSSRKFGVFGIVMAVLFFPFGFICLFWDMQIKCDRCGVKLA</sequence>
<gene>
    <name evidence="3" type="ORF">MVEN_01645700</name>
</gene>
<organism evidence="3 4">
    <name type="scientific">Mycena venus</name>
    <dbReference type="NCBI Taxonomy" id="2733690"/>
    <lineage>
        <taxon>Eukaryota</taxon>
        <taxon>Fungi</taxon>
        <taxon>Dikarya</taxon>
        <taxon>Basidiomycota</taxon>
        <taxon>Agaricomycotina</taxon>
        <taxon>Agaricomycetes</taxon>
        <taxon>Agaricomycetidae</taxon>
        <taxon>Agaricales</taxon>
        <taxon>Marasmiineae</taxon>
        <taxon>Mycenaceae</taxon>
        <taxon>Mycena</taxon>
    </lineage>
</organism>
<keyword evidence="2" id="KW-1133">Transmembrane helix</keyword>
<keyword evidence="4" id="KW-1185">Reference proteome</keyword>
<feature type="compositionally biased region" description="Low complexity" evidence="1">
    <location>
        <begin position="42"/>
        <end position="70"/>
    </location>
</feature>
<dbReference type="Pfam" id="PF10164">
    <property type="entry name" value="BRI3"/>
    <property type="match status" value="1"/>
</dbReference>
<accession>A0A8H6XR61</accession>
<evidence type="ECO:0000256" key="2">
    <source>
        <dbReference type="SAM" id="Phobius"/>
    </source>
</evidence>
<dbReference type="EMBL" id="JACAZI010000014">
    <property type="protein sequence ID" value="KAF7344840.1"/>
    <property type="molecule type" value="Genomic_DNA"/>
</dbReference>